<dbReference type="FunFam" id="3.20.10.10:FF:000002">
    <property type="entry name" value="D-alanine aminotransferase"/>
    <property type="match status" value="1"/>
</dbReference>
<evidence type="ECO:0000256" key="13">
    <source>
        <dbReference type="RuleBase" id="RU004106"/>
    </source>
</evidence>
<evidence type="ECO:0000256" key="11">
    <source>
        <dbReference type="ARBA" id="ARBA00069174"/>
    </source>
</evidence>
<dbReference type="InterPro" id="IPR018300">
    <property type="entry name" value="Aminotrans_IV_CS"/>
</dbReference>
<comment type="similarity">
    <text evidence="2 13">Belongs to the class-IV pyridoxal-phosphate-dependent aminotransferase family.</text>
</comment>
<dbReference type="RefSeq" id="WP_130086074.1">
    <property type="nucleotide sequence ID" value="NZ_SEZJ01000001.1"/>
</dbReference>
<comment type="subunit">
    <text evidence="3">Homodimer.</text>
</comment>
<keyword evidence="4 14" id="KW-0663">Pyridoxal phosphate</keyword>
<dbReference type="GeneID" id="56273651"/>
<comment type="function">
    <text evidence="10">Involved in the biosynthesis of p-aminobenzoate (PABA), a precursor of tetrahydrofolate. Converts 4-amino-4-deoxychorismate into 4-aminobenzoate (PABA) and pyruvate.</text>
</comment>
<evidence type="ECO:0000256" key="9">
    <source>
        <dbReference type="ARBA" id="ARBA00049529"/>
    </source>
</evidence>
<evidence type="ECO:0000256" key="14">
    <source>
        <dbReference type="RuleBase" id="RU004516"/>
    </source>
</evidence>
<dbReference type="InterPro" id="IPR001544">
    <property type="entry name" value="Aminotrans_IV"/>
</dbReference>
<dbReference type="InterPro" id="IPR050571">
    <property type="entry name" value="Class-IV_PLP-Dep_Aminotrnsfr"/>
</dbReference>
<dbReference type="InterPro" id="IPR043131">
    <property type="entry name" value="BCAT-like_N"/>
</dbReference>
<dbReference type="CDD" id="cd01559">
    <property type="entry name" value="ADCL_like"/>
    <property type="match status" value="1"/>
</dbReference>
<dbReference type="PANTHER" id="PTHR42743:SF2">
    <property type="entry name" value="AMINODEOXYCHORISMATE LYASE"/>
    <property type="match status" value="1"/>
</dbReference>
<dbReference type="GO" id="GO:0046656">
    <property type="term" value="P:folic acid biosynthetic process"/>
    <property type="evidence" value="ECO:0007669"/>
    <property type="project" value="UniProtKB-KW"/>
</dbReference>
<keyword evidence="6 15" id="KW-0456">Lyase</keyword>
<dbReference type="NCBIfam" id="TIGR03461">
    <property type="entry name" value="pabC_Proteo"/>
    <property type="match status" value="1"/>
</dbReference>
<comment type="caution">
    <text evidence="15">The sequence shown here is derived from an EMBL/GenBank/DDBJ whole genome shotgun (WGS) entry which is preliminary data.</text>
</comment>
<dbReference type="Gene3D" id="3.20.10.10">
    <property type="entry name" value="D-amino Acid Aminotransferase, subunit A, domain 2"/>
    <property type="match status" value="1"/>
</dbReference>
<dbReference type="Pfam" id="PF01063">
    <property type="entry name" value="Aminotran_4"/>
    <property type="match status" value="1"/>
</dbReference>
<accession>A0A4Q5KS51</accession>
<evidence type="ECO:0000256" key="10">
    <source>
        <dbReference type="ARBA" id="ARBA00054027"/>
    </source>
</evidence>
<comment type="pathway">
    <text evidence="7">Cofactor biosynthesis; tetrahydrofolate biosynthesis; 4-aminobenzoate from chorismate: step 2/2.</text>
</comment>
<organism evidence="15 16">
    <name type="scientific">Aliivibrio finisterrensis</name>
    <dbReference type="NCBI Taxonomy" id="511998"/>
    <lineage>
        <taxon>Bacteria</taxon>
        <taxon>Pseudomonadati</taxon>
        <taxon>Pseudomonadota</taxon>
        <taxon>Gammaproteobacteria</taxon>
        <taxon>Vibrionales</taxon>
        <taxon>Vibrionaceae</taxon>
        <taxon>Aliivibrio</taxon>
    </lineage>
</organism>
<dbReference type="OrthoDB" id="9805628at2"/>
<dbReference type="PANTHER" id="PTHR42743">
    <property type="entry name" value="AMINO-ACID AMINOTRANSFERASE"/>
    <property type="match status" value="1"/>
</dbReference>
<dbReference type="GO" id="GO:0008153">
    <property type="term" value="P:4-aminobenzoate biosynthetic process"/>
    <property type="evidence" value="ECO:0007669"/>
    <property type="project" value="UniProtKB-UniRule"/>
</dbReference>
<reference evidence="15 16" key="1">
    <citation type="submission" date="2019-02" db="EMBL/GenBank/DDBJ databases">
        <title>Genome sequences of Aliivibrio finisterrensis strains from farmed Atlantic salmon.</title>
        <authorList>
            <person name="Bowman J.P."/>
        </authorList>
    </citation>
    <scope>NUCLEOTIDE SEQUENCE [LARGE SCALE GENOMIC DNA]</scope>
    <source>
        <strain evidence="15 16">A32</strain>
    </source>
</reference>
<comment type="catalytic activity">
    <reaction evidence="9">
        <text>4-amino-4-deoxychorismate = 4-aminobenzoate + pyruvate + H(+)</text>
        <dbReference type="Rhea" id="RHEA:16201"/>
        <dbReference type="ChEBI" id="CHEBI:15361"/>
        <dbReference type="ChEBI" id="CHEBI:15378"/>
        <dbReference type="ChEBI" id="CHEBI:17836"/>
        <dbReference type="ChEBI" id="CHEBI:58406"/>
        <dbReference type="EC" id="4.1.3.38"/>
    </reaction>
</comment>
<dbReference type="PROSITE" id="PS00770">
    <property type="entry name" value="AA_TRANSFER_CLASS_4"/>
    <property type="match status" value="1"/>
</dbReference>
<dbReference type="GO" id="GO:0005829">
    <property type="term" value="C:cytosol"/>
    <property type="evidence" value="ECO:0007669"/>
    <property type="project" value="TreeGrafter"/>
</dbReference>
<evidence type="ECO:0000256" key="2">
    <source>
        <dbReference type="ARBA" id="ARBA00009320"/>
    </source>
</evidence>
<dbReference type="AlphaFoldDB" id="A0A4Q5KS51"/>
<dbReference type="GO" id="GO:0008696">
    <property type="term" value="F:4-amino-4-deoxychorismate lyase activity"/>
    <property type="evidence" value="ECO:0007669"/>
    <property type="project" value="UniProtKB-UniRule"/>
</dbReference>
<protein>
    <recommendedName>
        <fullName evidence="11 12">Aminodeoxychorismate lyase</fullName>
        <ecNumber evidence="8 12">4.1.3.38</ecNumber>
    </recommendedName>
</protein>
<dbReference type="GO" id="GO:0030170">
    <property type="term" value="F:pyridoxal phosphate binding"/>
    <property type="evidence" value="ECO:0007669"/>
    <property type="project" value="InterPro"/>
</dbReference>
<evidence type="ECO:0000256" key="6">
    <source>
        <dbReference type="ARBA" id="ARBA00023239"/>
    </source>
</evidence>
<dbReference type="NCBIfam" id="NF004761">
    <property type="entry name" value="PRK06092.1"/>
    <property type="match status" value="1"/>
</dbReference>
<dbReference type="InterPro" id="IPR043132">
    <property type="entry name" value="BCAT-like_C"/>
</dbReference>
<dbReference type="EMBL" id="SEZJ01000001">
    <property type="protein sequence ID" value="RYU48632.1"/>
    <property type="molecule type" value="Genomic_DNA"/>
</dbReference>
<evidence type="ECO:0000256" key="5">
    <source>
        <dbReference type="ARBA" id="ARBA00022909"/>
    </source>
</evidence>
<dbReference type="InterPro" id="IPR036038">
    <property type="entry name" value="Aminotransferase-like"/>
</dbReference>
<evidence type="ECO:0000256" key="1">
    <source>
        <dbReference type="ARBA" id="ARBA00001933"/>
    </source>
</evidence>
<dbReference type="EC" id="4.1.3.38" evidence="8 12"/>
<evidence type="ECO:0000313" key="15">
    <source>
        <dbReference type="EMBL" id="RYU48632.1"/>
    </source>
</evidence>
<evidence type="ECO:0000256" key="4">
    <source>
        <dbReference type="ARBA" id="ARBA00022898"/>
    </source>
</evidence>
<dbReference type="SUPFAM" id="SSF56752">
    <property type="entry name" value="D-aminoacid aminotransferase-like PLP-dependent enzymes"/>
    <property type="match status" value="1"/>
</dbReference>
<keyword evidence="5" id="KW-0289">Folate biosynthesis</keyword>
<comment type="cofactor">
    <cofactor evidence="1 14">
        <name>pyridoxal 5'-phosphate</name>
        <dbReference type="ChEBI" id="CHEBI:597326"/>
    </cofactor>
</comment>
<dbReference type="InterPro" id="IPR017824">
    <property type="entry name" value="Aminodeoxychorismate_lyase_IV"/>
</dbReference>
<evidence type="ECO:0000256" key="12">
    <source>
        <dbReference type="NCBIfam" id="TIGR03461"/>
    </source>
</evidence>
<sequence>MFWVNGMESESLPISDRATQYGDGFFTTMKVLNKKVCLWDLHLNRLKTSAIRLNMTEPDWNALDKQITELATKVIIGGIKVLITRGSGGRGYSPQDCDNTQVIVSTFSLPIYYKEWKQKGIDLGVSDIQLGLNPLLAGMKHLNRLEQVLIKQSISKTDYLDVIVLDISNNIVETSIGNLFWVKNDKLFTPDLSLAGVEGVMKAHIKKIASIHHIGIESVHCDFDTLAVADEVFITNSLFEIVPINKIKNIHFTKHTLTYWFQEKLYSC</sequence>
<dbReference type="Proteomes" id="UP000293465">
    <property type="component" value="Unassembled WGS sequence"/>
</dbReference>
<evidence type="ECO:0000313" key="16">
    <source>
        <dbReference type="Proteomes" id="UP000293465"/>
    </source>
</evidence>
<gene>
    <name evidence="15" type="primary">pabC</name>
    <name evidence="15" type="ORF">ERW49_01305</name>
</gene>
<dbReference type="Gene3D" id="3.30.470.10">
    <property type="match status" value="1"/>
</dbReference>
<proteinExistence type="inferred from homology"/>
<name>A0A4Q5KS51_9GAMM</name>
<evidence type="ECO:0000256" key="8">
    <source>
        <dbReference type="ARBA" id="ARBA00035676"/>
    </source>
</evidence>
<evidence type="ECO:0000256" key="3">
    <source>
        <dbReference type="ARBA" id="ARBA00011738"/>
    </source>
</evidence>
<evidence type="ECO:0000256" key="7">
    <source>
        <dbReference type="ARBA" id="ARBA00035633"/>
    </source>
</evidence>